<dbReference type="EMBL" id="PCPP01000001">
    <property type="protein sequence ID" value="PRB85107.1"/>
    <property type="molecule type" value="Genomic_DNA"/>
</dbReference>
<evidence type="ECO:0000313" key="1">
    <source>
        <dbReference type="EMBL" id="PRB85107.1"/>
    </source>
</evidence>
<evidence type="ECO:0000313" key="4">
    <source>
        <dbReference type="Proteomes" id="UP000238534"/>
    </source>
</evidence>
<dbReference type="Proteomes" id="UP000238325">
    <property type="component" value="Unassembled WGS sequence"/>
</dbReference>
<evidence type="ECO:0000313" key="2">
    <source>
        <dbReference type="EMBL" id="PRB91169.1"/>
    </source>
</evidence>
<proteinExistence type="predicted"/>
<gene>
    <name evidence="1" type="ORF">CQ022_02240</name>
    <name evidence="2" type="ORF">CQ033_10750</name>
</gene>
<sequence>MYEEILKNKIQIGNILIYKYWRPIGDEENRYEERQVTISSVEEDGVCIEEFELYNDINSDTIIPLSMFKPIVVSIELLGEIGIEEDKETHNELFNEQWQLFKYKNLKFAIQFAAVYKYKEVFDPSLERNKIVVYGNFLRYIHEIQNILND</sequence>
<organism evidence="1 4">
    <name type="scientific">Chryseobacterium culicis</name>
    <dbReference type="NCBI Taxonomy" id="680127"/>
    <lineage>
        <taxon>Bacteria</taxon>
        <taxon>Pseudomonadati</taxon>
        <taxon>Bacteroidota</taxon>
        <taxon>Flavobacteriia</taxon>
        <taxon>Flavobacteriales</taxon>
        <taxon>Weeksellaceae</taxon>
        <taxon>Chryseobacterium group</taxon>
        <taxon>Chryseobacterium</taxon>
    </lineage>
</organism>
<dbReference type="AlphaFoldDB" id="A0A2S9CX59"/>
<comment type="caution">
    <text evidence="1">The sequence shown here is derived from an EMBL/GenBank/DDBJ whole genome shotgun (WGS) entry which is preliminary data.</text>
</comment>
<evidence type="ECO:0000313" key="3">
    <source>
        <dbReference type="Proteomes" id="UP000238325"/>
    </source>
</evidence>
<dbReference type="EMBL" id="PCPH01000002">
    <property type="protein sequence ID" value="PRB91169.1"/>
    <property type="molecule type" value="Genomic_DNA"/>
</dbReference>
<reference evidence="3 4" key="1">
    <citation type="submission" date="2017-09" db="EMBL/GenBank/DDBJ databases">
        <title>Genomic, metabolic, and phenotypic characteristics of bacterial isolates from the natural microbiome of the model nematode Caenorhabditis elegans.</title>
        <authorList>
            <person name="Zimmermann J."/>
            <person name="Obeng N."/>
            <person name="Yang W."/>
            <person name="Obeng O."/>
            <person name="Kissoyan K."/>
            <person name="Pees B."/>
            <person name="Dirksen P."/>
            <person name="Hoppner M."/>
            <person name="Franke A."/>
            <person name="Rosenstiel P."/>
            <person name="Leippe M."/>
            <person name="Dierking K."/>
            <person name="Kaleta C."/>
            <person name="Schulenburg H."/>
        </authorList>
    </citation>
    <scope>NUCLEOTIDE SEQUENCE [LARGE SCALE GENOMIC DNA]</scope>
    <source>
        <strain evidence="1 4">MYb25</strain>
        <strain evidence="2 3">MYb44</strain>
    </source>
</reference>
<dbReference type="RefSeq" id="WP_105682551.1">
    <property type="nucleotide sequence ID" value="NZ_JBBGZD010000001.1"/>
</dbReference>
<name>A0A2S9CX59_CHRCI</name>
<dbReference type="Proteomes" id="UP000238534">
    <property type="component" value="Unassembled WGS sequence"/>
</dbReference>
<keyword evidence="3" id="KW-1185">Reference proteome</keyword>
<accession>A0A2S9CX59</accession>
<protein>
    <submittedName>
        <fullName evidence="1">Uncharacterized protein</fullName>
    </submittedName>
</protein>